<sequence>MDPAHGPCSRPRQSPKYRQVSDSGPSGLGGASYPGPDTGHPPAIPLTLVSVDGADVS</sequence>
<evidence type="ECO:0000313" key="2">
    <source>
        <dbReference type="EMBL" id="EUA23809.1"/>
    </source>
</evidence>
<proteinExistence type="predicted"/>
<comment type="caution">
    <text evidence="2">The sequence shown here is derived from an EMBL/GenBank/DDBJ whole genome shotgun (WGS) entry which is preliminary data.</text>
</comment>
<protein>
    <submittedName>
        <fullName evidence="2">Uncharacterized protein</fullName>
    </submittedName>
</protein>
<gene>
    <name evidence="2" type="ORF">I553_5211</name>
</gene>
<feature type="region of interest" description="Disordered" evidence="1">
    <location>
        <begin position="1"/>
        <end position="57"/>
    </location>
</feature>
<dbReference type="EMBL" id="JAOB01000069">
    <property type="protein sequence ID" value="EUA23809.1"/>
    <property type="molecule type" value="Genomic_DNA"/>
</dbReference>
<organism evidence="2">
    <name type="scientific">Mycobacterium xenopi 4042</name>
    <dbReference type="NCBI Taxonomy" id="1299334"/>
    <lineage>
        <taxon>Bacteria</taxon>
        <taxon>Bacillati</taxon>
        <taxon>Actinomycetota</taxon>
        <taxon>Actinomycetes</taxon>
        <taxon>Mycobacteriales</taxon>
        <taxon>Mycobacteriaceae</taxon>
        <taxon>Mycobacterium</taxon>
    </lineage>
</organism>
<name>X7ZX46_MYCXE</name>
<dbReference type="AlphaFoldDB" id="X7ZX46"/>
<evidence type="ECO:0000256" key="1">
    <source>
        <dbReference type="SAM" id="MobiDB-lite"/>
    </source>
</evidence>
<reference evidence="2" key="1">
    <citation type="submission" date="2014-01" db="EMBL/GenBank/DDBJ databases">
        <authorList>
            <person name="Brown-Elliot B."/>
            <person name="Wallace R."/>
            <person name="Lenaerts A."/>
            <person name="Ordway D."/>
            <person name="DeGroote M.A."/>
            <person name="Parker T."/>
            <person name="Sizemore C."/>
            <person name="Tallon L.J."/>
            <person name="Sadzewicz L.K."/>
            <person name="Sengamalay N."/>
            <person name="Fraser C.M."/>
            <person name="Hine E."/>
            <person name="Shefchek K.A."/>
            <person name="Das S.P."/>
            <person name="Tettelin H."/>
        </authorList>
    </citation>
    <scope>NUCLEOTIDE SEQUENCE [LARGE SCALE GENOMIC DNA]</scope>
    <source>
        <strain evidence="2">4042</strain>
    </source>
</reference>
<accession>X7ZX46</accession>